<dbReference type="EMBL" id="SMRT01000015">
    <property type="protein sequence ID" value="TDF93805.1"/>
    <property type="molecule type" value="Genomic_DNA"/>
</dbReference>
<dbReference type="OrthoDB" id="2606895at2"/>
<dbReference type="Proteomes" id="UP000295636">
    <property type="component" value="Unassembled WGS sequence"/>
</dbReference>
<reference evidence="1 2" key="1">
    <citation type="submission" date="2019-03" db="EMBL/GenBank/DDBJ databases">
        <title>This is whole genome sequence of Paenibacillus sp MS74 strain.</title>
        <authorList>
            <person name="Trinh H.N."/>
        </authorList>
    </citation>
    <scope>NUCLEOTIDE SEQUENCE [LARGE SCALE GENOMIC DNA]</scope>
    <source>
        <strain evidence="1 2">MS74</strain>
    </source>
</reference>
<protein>
    <submittedName>
        <fullName evidence="1">Zinc ribbon domain-containing protein</fullName>
    </submittedName>
</protein>
<sequence length="125" mass="13480">MATIVLHKPTGRRYVLIGTGFLVHRSGRQGGNPSPWEDPTEIPAAAVSDSHGRIVWLPTEELQVIEVDGKRIGSYFTGGRGRLRAAAANASVIPEERCPACQFRIAANTKECPSCGLTLISEEPI</sequence>
<dbReference type="RefSeq" id="WP_133233605.1">
    <property type="nucleotide sequence ID" value="NZ_SMRT01000015.1"/>
</dbReference>
<organism evidence="1 2">
    <name type="scientific">Paenibacillus piri</name>
    <dbReference type="NCBI Taxonomy" id="2547395"/>
    <lineage>
        <taxon>Bacteria</taxon>
        <taxon>Bacillati</taxon>
        <taxon>Bacillota</taxon>
        <taxon>Bacilli</taxon>
        <taxon>Bacillales</taxon>
        <taxon>Paenibacillaceae</taxon>
        <taxon>Paenibacillus</taxon>
    </lineage>
</organism>
<dbReference type="AlphaFoldDB" id="A0A4R5KGH9"/>
<keyword evidence="2" id="KW-1185">Reference proteome</keyword>
<name>A0A4R5KGH9_9BACL</name>
<gene>
    <name evidence="1" type="ORF">E1757_25810</name>
</gene>
<evidence type="ECO:0000313" key="1">
    <source>
        <dbReference type="EMBL" id="TDF93805.1"/>
    </source>
</evidence>
<proteinExistence type="predicted"/>
<comment type="caution">
    <text evidence="1">The sequence shown here is derived from an EMBL/GenBank/DDBJ whole genome shotgun (WGS) entry which is preliminary data.</text>
</comment>
<accession>A0A4R5KGH9</accession>
<evidence type="ECO:0000313" key="2">
    <source>
        <dbReference type="Proteomes" id="UP000295636"/>
    </source>
</evidence>